<dbReference type="PANTHER" id="PTHR12431:SF19">
    <property type="entry name" value="SORTING NEXIN-27"/>
    <property type="match status" value="1"/>
</dbReference>
<dbReference type="GO" id="GO:0032456">
    <property type="term" value="P:endocytic recycling"/>
    <property type="evidence" value="ECO:0007669"/>
    <property type="project" value="TreeGrafter"/>
</dbReference>
<reference evidence="1" key="1">
    <citation type="submission" date="2020-11" db="EMBL/GenBank/DDBJ databases">
        <authorList>
            <person name="Whiteford S."/>
        </authorList>
    </citation>
    <scope>NUCLEOTIDE SEQUENCE</scope>
</reference>
<name>A0A8S4G810_PLUXY</name>
<proteinExistence type="predicted"/>
<dbReference type="PANTHER" id="PTHR12431">
    <property type="entry name" value="SORTING NEXIN 17 AND 27"/>
    <property type="match status" value="1"/>
</dbReference>
<dbReference type="EMBL" id="CAJHNJ030000132">
    <property type="protein sequence ID" value="CAG9136269.1"/>
    <property type="molecule type" value="Genomic_DNA"/>
</dbReference>
<evidence type="ECO:0000313" key="2">
    <source>
        <dbReference type="Proteomes" id="UP000653454"/>
    </source>
</evidence>
<dbReference type="GO" id="GO:0035091">
    <property type="term" value="F:phosphatidylinositol binding"/>
    <property type="evidence" value="ECO:0007669"/>
    <property type="project" value="TreeGrafter"/>
</dbReference>
<gene>
    <name evidence="1" type="ORF">PLXY2_LOCUS14528</name>
</gene>
<evidence type="ECO:0000313" key="1">
    <source>
        <dbReference type="EMBL" id="CAG9136269.1"/>
    </source>
</evidence>
<keyword evidence="2" id="KW-1185">Reference proteome</keyword>
<dbReference type="GO" id="GO:0006886">
    <property type="term" value="P:intracellular protein transport"/>
    <property type="evidence" value="ECO:0007669"/>
    <property type="project" value="TreeGrafter"/>
</dbReference>
<protein>
    <submittedName>
        <fullName evidence="1">(diamondback moth) hypothetical protein</fullName>
    </submittedName>
</protein>
<dbReference type="Proteomes" id="UP000653454">
    <property type="component" value="Unassembled WGS sequence"/>
</dbReference>
<organism evidence="1 2">
    <name type="scientific">Plutella xylostella</name>
    <name type="common">Diamondback moth</name>
    <name type="synonym">Plutella maculipennis</name>
    <dbReference type="NCBI Taxonomy" id="51655"/>
    <lineage>
        <taxon>Eukaryota</taxon>
        <taxon>Metazoa</taxon>
        <taxon>Ecdysozoa</taxon>
        <taxon>Arthropoda</taxon>
        <taxon>Hexapoda</taxon>
        <taxon>Insecta</taxon>
        <taxon>Pterygota</taxon>
        <taxon>Neoptera</taxon>
        <taxon>Endopterygota</taxon>
        <taxon>Lepidoptera</taxon>
        <taxon>Glossata</taxon>
        <taxon>Ditrysia</taxon>
        <taxon>Yponomeutoidea</taxon>
        <taxon>Plutellidae</taxon>
        <taxon>Plutella</taxon>
    </lineage>
</organism>
<dbReference type="AlphaFoldDB" id="A0A8S4G810"/>
<dbReference type="GO" id="GO:0005769">
    <property type="term" value="C:early endosome"/>
    <property type="evidence" value="ECO:0007669"/>
    <property type="project" value="TreeGrafter"/>
</dbReference>
<accession>A0A8S4G810</accession>
<dbReference type="PROSITE" id="PS51257">
    <property type="entry name" value="PROKAR_LIPOPROTEIN"/>
    <property type="match status" value="1"/>
</dbReference>
<comment type="caution">
    <text evidence="1">The sequence shown here is derived from an EMBL/GenBank/DDBJ whole genome shotgun (WGS) entry which is preliminary data.</text>
</comment>
<sequence length="94" mass="10576">MSILANKRKLQPNECPHSLYIQNYSTASCSCLCVRKWVFNPAAEARRVQADATARAFIFWQRGSPSHSECVAWDTLSVIQNYSTASCSCLCVRK</sequence>